<keyword evidence="12 16" id="KW-1133">Transmembrane helix</keyword>
<feature type="domain" description="RING-type" evidence="17">
    <location>
        <begin position="620"/>
        <end position="662"/>
    </location>
</feature>
<evidence type="ECO:0000256" key="9">
    <source>
        <dbReference type="ARBA" id="ARBA00022771"/>
    </source>
</evidence>
<dbReference type="VEuPathDB" id="PiroplasmaDB:BBBOND_0311530"/>
<protein>
    <recommendedName>
        <fullName evidence="4">RING-type E3 ubiquitin transferase</fullName>
        <ecNumber evidence="4">2.3.2.27</ecNumber>
    </recommendedName>
</protein>
<feature type="compositionally biased region" description="Low complexity" evidence="15">
    <location>
        <begin position="299"/>
        <end position="310"/>
    </location>
</feature>
<evidence type="ECO:0000256" key="5">
    <source>
        <dbReference type="ARBA" id="ARBA00022679"/>
    </source>
</evidence>
<dbReference type="OMA" id="ARCFASW"/>
<reference evidence="19" key="1">
    <citation type="journal article" date="2014" name="Nucleic Acids Res.">
        <title>The evolutionary dynamics of variant antigen genes in Babesia reveal a history of genomic innovation underlying host-parasite interaction.</title>
        <authorList>
            <person name="Jackson A.P."/>
            <person name="Otto T.D."/>
            <person name="Darby A."/>
            <person name="Ramaprasad A."/>
            <person name="Xia D."/>
            <person name="Echaide I.E."/>
            <person name="Farber M."/>
            <person name="Gahlot S."/>
            <person name="Gamble J."/>
            <person name="Gupta D."/>
            <person name="Gupta Y."/>
            <person name="Jackson L."/>
            <person name="Malandrin L."/>
            <person name="Malas T.B."/>
            <person name="Moussa E."/>
            <person name="Nair M."/>
            <person name="Reid A.J."/>
            <person name="Sanders M."/>
            <person name="Sharma J."/>
            <person name="Tracey A."/>
            <person name="Quail M.A."/>
            <person name="Weir W."/>
            <person name="Wastling J.M."/>
            <person name="Hall N."/>
            <person name="Willadsen P."/>
            <person name="Lingelbach K."/>
            <person name="Shiels B."/>
            <person name="Tait A."/>
            <person name="Berriman M."/>
            <person name="Allred D.R."/>
            <person name="Pain A."/>
        </authorList>
    </citation>
    <scope>NUCLEOTIDE SEQUENCE [LARGE SCALE GENOMIC DNA]</scope>
    <source>
        <strain evidence="19">Bond</strain>
    </source>
</reference>
<feature type="compositionally biased region" description="Polar residues" evidence="15">
    <location>
        <begin position="311"/>
        <end position="320"/>
    </location>
</feature>
<feature type="transmembrane region" description="Helical" evidence="16">
    <location>
        <begin position="524"/>
        <end position="544"/>
    </location>
</feature>
<sequence length="669" mass="76872">MASNAGSIRSTSLIDSILRRGGTSTTTQGTGSGGDDDDIPERYRRVFVCISLLSIIGAILAFNVLLSYDSMSRDTSDVDEVQISDNMGVYGTYYTGEYEICEAARKFKTADGRVVEHPAECRKGVMHASVIFRSMIFDSFTKMFVLLCLELPEGSRFSMGNSSRYGANSFKNERRVYMGFSGLESTGRIDSLYMSGMSAVMGPFTSRAPLKEYWPAEALKVDYWNEYFGKASGAVCSFNTFIRQPIPRLNQVSLRRLDELYILNIRRFLLKDLEHISKYDSSRFNIFNALYGEPTPPTSSVAEEVSDSSSIPVSTHSSGDASKVESDSMLFDTINGTLKSTDCGVTIKFNGKERDMSYMDSMAYNFSTVFLIKIMIETYVLLKQVRKVDEGAQGQTMSIIAFTMYSYQDWLEIFMLVFHRGVFWKNVTSFCFMFLMKLFLIGIVDHTFLVLIWRANHAEQIREGWEATQKRFSLFYRYYFSFLFLKALLWYFYYVESPWVLIVTYLCWVPQILLDAWRGHCTSFSFWSIVALSLCRMYLPYYLFMLKDSAFTYDVFALDSARTNRTVGAYIMLVICLQLILMSLQRLNGARCFASWSILPQIYTYVRPWSQLMQDDPQECVICMYSIVHSKRDWSITPCNHLFHSRCLKEWASIKLECPNCRQTLPPIT</sequence>
<evidence type="ECO:0000256" key="1">
    <source>
        <dbReference type="ARBA" id="ARBA00000900"/>
    </source>
</evidence>
<proteinExistence type="predicted"/>
<feature type="transmembrane region" description="Helical" evidence="16">
    <location>
        <begin position="45"/>
        <end position="66"/>
    </location>
</feature>
<dbReference type="EC" id="2.3.2.27" evidence="4"/>
<keyword evidence="10" id="KW-0833">Ubl conjugation pathway</keyword>
<comment type="pathway">
    <text evidence="3">Protein modification; protein ubiquitination.</text>
</comment>
<dbReference type="EMBL" id="LK391709">
    <property type="protein sequence ID" value="CDR97250.1"/>
    <property type="molecule type" value="Genomic_DNA"/>
</dbReference>
<evidence type="ECO:0000256" key="11">
    <source>
        <dbReference type="ARBA" id="ARBA00022833"/>
    </source>
</evidence>
<keyword evidence="6 16" id="KW-0812">Transmembrane</keyword>
<evidence type="ECO:0000256" key="12">
    <source>
        <dbReference type="ARBA" id="ARBA00022989"/>
    </source>
</evidence>
<dbReference type="Proteomes" id="UP000033188">
    <property type="component" value="Chromosome 3"/>
</dbReference>
<feature type="transmembrane region" description="Helical" evidence="16">
    <location>
        <begin position="499"/>
        <end position="517"/>
    </location>
</feature>
<dbReference type="InterPro" id="IPR013083">
    <property type="entry name" value="Znf_RING/FYVE/PHD"/>
</dbReference>
<evidence type="ECO:0000256" key="15">
    <source>
        <dbReference type="SAM" id="MobiDB-lite"/>
    </source>
</evidence>
<dbReference type="SMART" id="SM00184">
    <property type="entry name" value="RING"/>
    <property type="match status" value="1"/>
</dbReference>
<evidence type="ECO:0000256" key="13">
    <source>
        <dbReference type="ARBA" id="ARBA00023136"/>
    </source>
</evidence>
<evidence type="ECO:0000256" key="8">
    <source>
        <dbReference type="ARBA" id="ARBA00022729"/>
    </source>
</evidence>
<dbReference type="InterPro" id="IPR050731">
    <property type="entry name" value="HRD1_E3_ubiq-ligases"/>
</dbReference>
<keyword evidence="7" id="KW-0479">Metal-binding</keyword>
<accession>A0A061DEG7</accession>
<evidence type="ECO:0000256" key="2">
    <source>
        <dbReference type="ARBA" id="ARBA00004127"/>
    </source>
</evidence>
<keyword evidence="9 14" id="KW-0863">Zinc-finger</keyword>
<evidence type="ECO:0000256" key="3">
    <source>
        <dbReference type="ARBA" id="ARBA00004906"/>
    </source>
</evidence>
<dbReference type="GeneID" id="24565791"/>
<evidence type="ECO:0000256" key="7">
    <source>
        <dbReference type="ARBA" id="ARBA00022723"/>
    </source>
</evidence>
<dbReference type="RefSeq" id="XP_012769436.1">
    <property type="nucleotide sequence ID" value="XM_012913982.1"/>
</dbReference>
<dbReference type="Gene3D" id="3.30.40.10">
    <property type="entry name" value="Zinc/RING finger domain, C3HC4 (zinc finger)"/>
    <property type="match status" value="1"/>
</dbReference>
<evidence type="ECO:0000313" key="19">
    <source>
        <dbReference type="Proteomes" id="UP000033188"/>
    </source>
</evidence>
<feature type="region of interest" description="Disordered" evidence="15">
    <location>
        <begin position="298"/>
        <end position="322"/>
    </location>
</feature>
<name>A0A061DEG7_BABBI</name>
<feature type="transmembrane region" description="Helical" evidence="16">
    <location>
        <begin position="474"/>
        <end position="493"/>
    </location>
</feature>
<dbReference type="GO" id="GO:0008270">
    <property type="term" value="F:zinc ion binding"/>
    <property type="evidence" value="ECO:0007669"/>
    <property type="project" value="UniProtKB-KW"/>
</dbReference>
<evidence type="ECO:0000259" key="17">
    <source>
        <dbReference type="PROSITE" id="PS50089"/>
    </source>
</evidence>
<keyword evidence="19" id="KW-1185">Reference proteome</keyword>
<dbReference type="Pfam" id="PF13639">
    <property type="entry name" value="zf-RING_2"/>
    <property type="match status" value="1"/>
</dbReference>
<evidence type="ECO:0000313" key="18">
    <source>
        <dbReference type="EMBL" id="CDR97250.1"/>
    </source>
</evidence>
<dbReference type="InterPro" id="IPR021319">
    <property type="entry name" value="DUF2921"/>
</dbReference>
<dbReference type="OrthoDB" id="9984778at2759"/>
<evidence type="ECO:0000256" key="14">
    <source>
        <dbReference type="PROSITE-ProRule" id="PRU00175"/>
    </source>
</evidence>
<evidence type="ECO:0000256" key="4">
    <source>
        <dbReference type="ARBA" id="ARBA00012483"/>
    </source>
</evidence>
<keyword evidence="5" id="KW-0808">Transferase</keyword>
<evidence type="ECO:0000256" key="6">
    <source>
        <dbReference type="ARBA" id="ARBA00022692"/>
    </source>
</evidence>
<dbReference type="InterPro" id="IPR001841">
    <property type="entry name" value="Znf_RING"/>
</dbReference>
<comment type="catalytic activity">
    <reaction evidence="1">
        <text>S-ubiquitinyl-[E2 ubiquitin-conjugating enzyme]-L-cysteine + [acceptor protein]-L-lysine = [E2 ubiquitin-conjugating enzyme]-L-cysteine + N(6)-ubiquitinyl-[acceptor protein]-L-lysine.</text>
        <dbReference type="EC" id="2.3.2.27"/>
    </reaction>
</comment>
<feature type="transmembrane region" description="Helical" evidence="16">
    <location>
        <begin position="567"/>
        <end position="584"/>
    </location>
</feature>
<dbReference type="SUPFAM" id="SSF57850">
    <property type="entry name" value="RING/U-box"/>
    <property type="match status" value="1"/>
</dbReference>
<dbReference type="PANTHER" id="PTHR22763:SF162">
    <property type="entry name" value="TRANSMEMBRANE E3 UBIQUITIN-PROTEIN LIGASE 1"/>
    <property type="match status" value="1"/>
</dbReference>
<feature type="transmembrane region" description="Helical" evidence="16">
    <location>
        <begin position="427"/>
        <end position="453"/>
    </location>
</feature>
<keyword evidence="13 16" id="KW-0472">Membrane</keyword>
<dbReference type="GO" id="GO:0061630">
    <property type="term" value="F:ubiquitin protein ligase activity"/>
    <property type="evidence" value="ECO:0007669"/>
    <property type="project" value="UniProtKB-EC"/>
</dbReference>
<dbReference type="PANTHER" id="PTHR22763">
    <property type="entry name" value="RING ZINC FINGER PROTEIN"/>
    <property type="match status" value="1"/>
</dbReference>
<keyword evidence="11" id="KW-0862">Zinc</keyword>
<dbReference type="PROSITE" id="PS50089">
    <property type="entry name" value="ZF_RING_2"/>
    <property type="match status" value="1"/>
</dbReference>
<keyword evidence="8" id="KW-0732">Signal</keyword>
<evidence type="ECO:0000256" key="16">
    <source>
        <dbReference type="SAM" id="Phobius"/>
    </source>
</evidence>
<dbReference type="GO" id="GO:0012505">
    <property type="term" value="C:endomembrane system"/>
    <property type="evidence" value="ECO:0007669"/>
    <property type="project" value="UniProtKB-SubCell"/>
</dbReference>
<dbReference type="Pfam" id="PF11145">
    <property type="entry name" value="DUF2921"/>
    <property type="match status" value="1"/>
</dbReference>
<gene>
    <name evidence="18" type="ORF">BBBOND_0311530</name>
</gene>
<comment type="subcellular location">
    <subcellularLocation>
        <location evidence="2">Endomembrane system</location>
        <topology evidence="2">Multi-pass membrane protein</topology>
    </subcellularLocation>
</comment>
<dbReference type="AlphaFoldDB" id="A0A061DEG7"/>
<organism evidence="18 19">
    <name type="scientific">Babesia bigemina</name>
    <dbReference type="NCBI Taxonomy" id="5866"/>
    <lineage>
        <taxon>Eukaryota</taxon>
        <taxon>Sar</taxon>
        <taxon>Alveolata</taxon>
        <taxon>Apicomplexa</taxon>
        <taxon>Aconoidasida</taxon>
        <taxon>Piroplasmida</taxon>
        <taxon>Babesiidae</taxon>
        <taxon>Babesia</taxon>
    </lineage>
</organism>
<dbReference type="KEGG" id="bbig:BBBOND_0311530"/>
<dbReference type="GO" id="GO:0043161">
    <property type="term" value="P:proteasome-mediated ubiquitin-dependent protein catabolic process"/>
    <property type="evidence" value="ECO:0007669"/>
    <property type="project" value="TreeGrafter"/>
</dbReference>
<evidence type="ECO:0000256" key="10">
    <source>
        <dbReference type="ARBA" id="ARBA00022786"/>
    </source>
</evidence>